<dbReference type="PANTHER" id="PTHR24043:SF8">
    <property type="entry name" value="EGF-LIKE DOMAIN-CONTAINING PROTEIN"/>
    <property type="match status" value="1"/>
</dbReference>
<evidence type="ECO:0000259" key="2">
    <source>
        <dbReference type="SMART" id="SM00181"/>
    </source>
</evidence>
<dbReference type="PANTHER" id="PTHR24043">
    <property type="entry name" value="SCAVENGER RECEPTOR CLASS F"/>
    <property type="match status" value="1"/>
</dbReference>
<gene>
    <name evidence="3" type="ORF">CGI_10007301</name>
</gene>
<feature type="domain" description="EGF-like" evidence="2">
    <location>
        <begin position="182"/>
        <end position="212"/>
    </location>
</feature>
<protein>
    <submittedName>
        <fullName evidence="3">Scavenger receptor class F member 2</fullName>
    </submittedName>
</protein>
<reference evidence="3" key="1">
    <citation type="journal article" date="2012" name="Nature">
        <title>The oyster genome reveals stress adaptation and complexity of shell formation.</title>
        <authorList>
            <person name="Zhang G."/>
            <person name="Fang X."/>
            <person name="Guo X."/>
            <person name="Li L."/>
            <person name="Luo R."/>
            <person name="Xu F."/>
            <person name="Yang P."/>
            <person name="Zhang L."/>
            <person name="Wang X."/>
            <person name="Qi H."/>
            <person name="Xiong Z."/>
            <person name="Que H."/>
            <person name="Xie Y."/>
            <person name="Holland P.W."/>
            <person name="Paps J."/>
            <person name="Zhu Y."/>
            <person name="Wu F."/>
            <person name="Chen Y."/>
            <person name="Wang J."/>
            <person name="Peng C."/>
            <person name="Meng J."/>
            <person name="Yang L."/>
            <person name="Liu J."/>
            <person name="Wen B."/>
            <person name="Zhang N."/>
            <person name="Huang Z."/>
            <person name="Zhu Q."/>
            <person name="Feng Y."/>
            <person name="Mount A."/>
            <person name="Hedgecock D."/>
            <person name="Xu Z."/>
            <person name="Liu Y."/>
            <person name="Domazet-Loso T."/>
            <person name="Du Y."/>
            <person name="Sun X."/>
            <person name="Zhang S."/>
            <person name="Liu B."/>
            <person name="Cheng P."/>
            <person name="Jiang X."/>
            <person name="Li J."/>
            <person name="Fan D."/>
            <person name="Wang W."/>
            <person name="Fu W."/>
            <person name="Wang T."/>
            <person name="Wang B."/>
            <person name="Zhang J."/>
            <person name="Peng Z."/>
            <person name="Li Y."/>
            <person name="Li N."/>
            <person name="Wang J."/>
            <person name="Chen M."/>
            <person name="He Y."/>
            <person name="Tan F."/>
            <person name="Song X."/>
            <person name="Zheng Q."/>
            <person name="Huang R."/>
            <person name="Yang H."/>
            <person name="Du X."/>
            <person name="Chen L."/>
            <person name="Yang M."/>
            <person name="Gaffney P.M."/>
            <person name="Wang S."/>
            <person name="Luo L."/>
            <person name="She Z."/>
            <person name="Ming Y."/>
            <person name="Huang W."/>
            <person name="Zhang S."/>
            <person name="Huang B."/>
            <person name="Zhang Y."/>
            <person name="Qu T."/>
            <person name="Ni P."/>
            <person name="Miao G."/>
            <person name="Wang J."/>
            <person name="Wang Q."/>
            <person name="Steinberg C.E."/>
            <person name="Wang H."/>
            <person name="Li N."/>
            <person name="Qian L."/>
            <person name="Zhang G."/>
            <person name="Li Y."/>
            <person name="Yang H."/>
            <person name="Liu X."/>
            <person name="Wang J."/>
            <person name="Yin Y."/>
            <person name="Wang J."/>
        </authorList>
    </citation>
    <scope>NUCLEOTIDE SEQUENCE [LARGE SCALE GENOMIC DNA]</scope>
    <source>
        <strain evidence="3">05x7-T-G4-1.051#20</strain>
    </source>
</reference>
<dbReference type="HOGENOM" id="CLU_043336_4_0_1"/>
<accession>K1PJI1</accession>
<dbReference type="InterPro" id="IPR042635">
    <property type="entry name" value="MEGF10/SREC1/2-like"/>
</dbReference>
<dbReference type="Gene3D" id="2.170.300.10">
    <property type="entry name" value="Tie2 ligand-binding domain superfamily"/>
    <property type="match status" value="2"/>
</dbReference>
<keyword evidence="1" id="KW-0245">EGF-like domain</keyword>
<dbReference type="SMART" id="SM00181">
    <property type="entry name" value="EGF"/>
    <property type="match status" value="3"/>
</dbReference>
<proteinExistence type="predicted"/>
<evidence type="ECO:0000256" key="1">
    <source>
        <dbReference type="ARBA" id="ARBA00022536"/>
    </source>
</evidence>
<dbReference type="AlphaFoldDB" id="K1PJI1"/>
<evidence type="ECO:0000313" key="3">
    <source>
        <dbReference type="EMBL" id="EKC24132.1"/>
    </source>
</evidence>
<organism evidence="3">
    <name type="scientific">Magallana gigas</name>
    <name type="common">Pacific oyster</name>
    <name type="synonym">Crassostrea gigas</name>
    <dbReference type="NCBI Taxonomy" id="29159"/>
    <lineage>
        <taxon>Eukaryota</taxon>
        <taxon>Metazoa</taxon>
        <taxon>Spiralia</taxon>
        <taxon>Lophotrochozoa</taxon>
        <taxon>Mollusca</taxon>
        <taxon>Bivalvia</taxon>
        <taxon>Autobranchia</taxon>
        <taxon>Pteriomorphia</taxon>
        <taxon>Ostreida</taxon>
        <taxon>Ostreoidea</taxon>
        <taxon>Ostreidae</taxon>
        <taxon>Magallana</taxon>
    </lineage>
</organism>
<feature type="domain" description="EGF-like" evidence="2">
    <location>
        <begin position="227"/>
        <end position="259"/>
    </location>
</feature>
<dbReference type="InterPro" id="IPR008979">
    <property type="entry name" value="Galactose-bd-like_sf"/>
</dbReference>
<keyword evidence="3" id="KW-0675">Receptor</keyword>
<dbReference type="Pfam" id="PF22633">
    <property type="entry name" value="F5_F8_type_C_2"/>
    <property type="match status" value="1"/>
</dbReference>
<dbReference type="EMBL" id="JH816848">
    <property type="protein sequence ID" value="EKC24132.1"/>
    <property type="molecule type" value="Genomic_DNA"/>
</dbReference>
<dbReference type="InParanoid" id="K1PJI1"/>
<name>K1PJI1_MAGGI</name>
<sequence>MVPSLYLIVKLSFYDLSYNKVASQSSTVTGNYNDAKNAVDRNVTTCMKTNDLGGSSPRTTVWWKVDLGRIYSINSVNIFFKNYVGYEYRQRGRFAGFSLYVSTTGDIQGSTLCYKDGPQLPPLNFTTQCIEYGRYLFFYNERLYDLLYPQGYEMSNVFTELCEVIVEGCNKRNVYGSNCDIPCPINCKESTCHIVNGSCFGCQSGWSGTYCNEKCKLGWFGENCSRLCVGHCKDGATCNHVTGQCNEGCGTGWKGFICEIDAEEIEKKKRKKKECGDGTYGYGCVNNCSGHCLNDSPCNKQTGYCDRGCNPGYKDDKCSKQCTKSYGENCNFKCNVLCINHTCDRFNGRCLVGCKDGEQCGTDAINDKINDDCDVVFHIKM</sequence>
<dbReference type="SUPFAM" id="SSF49785">
    <property type="entry name" value="Galactose-binding domain-like"/>
    <property type="match status" value="1"/>
</dbReference>
<dbReference type="Gene3D" id="2.60.120.260">
    <property type="entry name" value="Galactose-binding domain-like"/>
    <property type="match status" value="1"/>
</dbReference>
<feature type="domain" description="EGF-like" evidence="2">
    <location>
        <begin position="283"/>
        <end position="319"/>
    </location>
</feature>
<dbReference type="InterPro" id="IPR000742">
    <property type="entry name" value="EGF"/>
</dbReference>
<dbReference type="GO" id="GO:0005044">
    <property type="term" value="F:scavenger receptor activity"/>
    <property type="evidence" value="ECO:0007669"/>
    <property type="project" value="InterPro"/>
</dbReference>